<gene>
    <name evidence="4" type="ORF">SAMN04488054_14012</name>
</gene>
<dbReference type="InterPro" id="IPR036380">
    <property type="entry name" value="Isochorismatase-like_sf"/>
</dbReference>
<dbReference type="InterPro" id="IPR016291">
    <property type="entry name" value="Isochorismatase"/>
</dbReference>
<dbReference type="GO" id="GO:0008908">
    <property type="term" value="F:isochorismatase activity"/>
    <property type="evidence" value="ECO:0007669"/>
    <property type="project" value="InterPro"/>
</dbReference>
<evidence type="ECO:0000313" key="4">
    <source>
        <dbReference type="EMBL" id="SFM37696.1"/>
    </source>
</evidence>
<organism evidence="4 5">
    <name type="scientific">Salibacterium qingdaonense</name>
    <dbReference type="NCBI Taxonomy" id="266892"/>
    <lineage>
        <taxon>Bacteria</taxon>
        <taxon>Bacillati</taxon>
        <taxon>Bacillota</taxon>
        <taxon>Bacilli</taxon>
        <taxon>Bacillales</taxon>
        <taxon>Bacillaceae</taxon>
    </lineage>
</organism>
<dbReference type="Pfam" id="PF00857">
    <property type="entry name" value="Isochorismatase"/>
    <property type="match status" value="1"/>
</dbReference>
<evidence type="ECO:0000313" key="5">
    <source>
        <dbReference type="Proteomes" id="UP000199668"/>
    </source>
</evidence>
<dbReference type="SUPFAM" id="SSF52499">
    <property type="entry name" value="Isochorismatase-like hydrolases"/>
    <property type="match status" value="1"/>
</dbReference>
<dbReference type="RefSeq" id="WP_090928543.1">
    <property type="nucleotide sequence ID" value="NZ_FOTY01000040.1"/>
</dbReference>
<dbReference type="Proteomes" id="UP000199668">
    <property type="component" value="Unassembled WGS sequence"/>
</dbReference>
<accession>A0A1I4QD29</accession>
<sequence>MAEATPHIAEKSSTALIVLDMINDMEFDDRDYLFPHALAAAENIAALKKRVKAYGIPVLYVNDNYGRWQSDFQELVAHCKRGDVKGKPVTELVEPDDDDYFVLKPQFSGFFATPLDILLDYLEVKTLIITGVAGNMCVHFTANDAYMRHYQLFVPGDCTASNSSEDNELALHLMSHVLKADITNSRDYNMENLINRAREYDRENP</sequence>
<protein>
    <submittedName>
        <fullName evidence="4">Nicotinamidase-related amidase</fullName>
    </submittedName>
</protein>
<feature type="domain" description="Isochorismatase-like" evidence="3">
    <location>
        <begin position="14"/>
        <end position="178"/>
    </location>
</feature>
<name>A0A1I4QD29_9BACI</name>
<reference evidence="4 5" key="1">
    <citation type="submission" date="2016-10" db="EMBL/GenBank/DDBJ databases">
        <authorList>
            <person name="de Groot N.N."/>
        </authorList>
    </citation>
    <scope>NUCLEOTIDE SEQUENCE [LARGE SCALE GENOMIC DNA]</scope>
    <source>
        <strain evidence="4 5">CGMCC 1.6134</strain>
    </source>
</reference>
<dbReference type="OrthoDB" id="4305745at2"/>
<dbReference type="STRING" id="266892.SAMN04488054_14012"/>
<keyword evidence="5" id="KW-1185">Reference proteome</keyword>
<dbReference type="InterPro" id="IPR050272">
    <property type="entry name" value="Isochorismatase-like_hydrls"/>
</dbReference>
<evidence type="ECO:0000256" key="2">
    <source>
        <dbReference type="ARBA" id="ARBA00022801"/>
    </source>
</evidence>
<evidence type="ECO:0000256" key="1">
    <source>
        <dbReference type="ARBA" id="ARBA00006336"/>
    </source>
</evidence>
<dbReference type="EMBL" id="FOTY01000040">
    <property type="protein sequence ID" value="SFM37696.1"/>
    <property type="molecule type" value="Genomic_DNA"/>
</dbReference>
<dbReference type="InterPro" id="IPR000868">
    <property type="entry name" value="Isochorismatase-like_dom"/>
</dbReference>
<dbReference type="PRINTS" id="PR01398">
    <property type="entry name" value="ISCHRISMTASE"/>
</dbReference>
<dbReference type="PANTHER" id="PTHR43540:SF6">
    <property type="entry name" value="ISOCHORISMATASE-LIKE DOMAIN-CONTAINING PROTEIN"/>
    <property type="match status" value="1"/>
</dbReference>
<dbReference type="AlphaFoldDB" id="A0A1I4QD29"/>
<dbReference type="Gene3D" id="3.40.50.850">
    <property type="entry name" value="Isochorismatase-like"/>
    <property type="match status" value="1"/>
</dbReference>
<proteinExistence type="inferred from homology"/>
<dbReference type="CDD" id="cd00431">
    <property type="entry name" value="cysteine_hydrolases"/>
    <property type="match status" value="1"/>
</dbReference>
<comment type="similarity">
    <text evidence="1">Belongs to the isochorismatase family.</text>
</comment>
<dbReference type="PANTHER" id="PTHR43540">
    <property type="entry name" value="PEROXYUREIDOACRYLATE/UREIDOACRYLATE AMIDOHYDROLASE-RELATED"/>
    <property type="match status" value="1"/>
</dbReference>
<evidence type="ECO:0000259" key="3">
    <source>
        <dbReference type="Pfam" id="PF00857"/>
    </source>
</evidence>
<keyword evidence="2" id="KW-0378">Hydrolase</keyword>